<name>A0ABQ8VK58_9AGAR</name>
<sequence length="87" mass="9481">MSTLEPSPREPTLPGVYLLRSLDTPYPIPIRPIRSYIDILGPPPGSHLSVLSTTRSFLSSVAVPVAPFELQPAPSTLQHKLFIPNPP</sequence>
<evidence type="ECO:0000313" key="1">
    <source>
        <dbReference type="EMBL" id="KAJ4496774.1"/>
    </source>
</evidence>
<keyword evidence="2" id="KW-1185">Reference proteome</keyword>
<accession>A0ABQ8VK58</accession>
<dbReference type="Proteomes" id="UP001150217">
    <property type="component" value="Unassembled WGS sequence"/>
</dbReference>
<reference evidence="1" key="1">
    <citation type="submission" date="2022-08" db="EMBL/GenBank/DDBJ databases">
        <title>A Global Phylogenomic Analysis of the Shiitake Genus Lentinula.</title>
        <authorList>
            <consortium name="DOE Joint Genome Institute"/>
            <person name="Sierra-Patev S."/>
            <person name="Min B."/>
            <person name="Naranjo-Ortiz M."/>
            <person name="Looney B."/>
            <person name="Konkel Z."/>
            <person name="Slot J.C."/>
            <person name="Sakamoto Y."/>
            <person name="Steenwyk J.L."/>
            <person name="Rokas A."/>
            <person name="Carro J."/>
            <person name="Camarero S."/>
            <person name="Ferreira P."/>
            <person name="Molpeceres G."/>
            <person name="Ruiz-Duenas F.J."/>
            <person name="Serrano A."/>
            <person name="Henrissat B."/>
            <person name="Drula E."/>
            <person name="Hughes K.W."/>
            <person name="Mata J.L."/>
            <person name="Ishikawa N.K."/>
            <person name="Vargas-Isla R."/>
            <person name="Ushijima S."/>
            <person name="Smith C.A."/>
            <person name="Ahrendt S."/>
            <person name="Andreopoulos W."/>
            <person name="He G."/>
            <person name="Labutti K."/>
            <person name="Lipzen A."/>
            <person name="Ng V."/>
            <person name="Riley R."/>
            <person name="Sandor L."/>
            <person name="Barry K."/>
            <person name="Martinez A.T."/>
            <person name="Xiao Y."/>
            <person name="Gibbons J.G."/>
            <person name="Terashima K."/>
            <person name="Grigoriev I.V."/>
            <person name="Hibbett D.S."/>
        </authorList>
    </citation>
    <scope>NUCLEOTIDE SEQUENCE</scope>
    <source>
        <strain evidence="1">RHP3577 ss4</strain>
    </source>
</reference>
<comment type="caution">
    <text evidence="1">The sequence shown here is derived from an EMBL/GenBank/DDBJ whole genome shotgun (WGS) entry which is preliminary data.</text>
</comment>
<proteinExistence type="predicted"/>
<organism evidence="1 2">
    <name type="scientific">Lentinula lateritia</name>
    <dbReference type="NCBI Taxonomy" id="40482"/>
    <lineage>
        <taxon>Eukaryota</taxon>
        <taxon>Fungi</taxon>
        <taxon>Dikarya</taxon>
        <taxon>Basidiomycota</taxon>
        <taxon>Agaricomycotina</taxon>
        <taxon>Agaricomycetes</taxon>
        <taxon>Agaricomycetidae</taxon>
        <taxon>Agaricales</taxon>
        <taxon>Marasmiineae</taxon>
        <taxon>Omphalotaceae</taxon>
        <taxon>Lentinula</taxon>
    </lineage>
</organism>
<gene>
    <name evidence="1" type="ORF">C8R41DRAFT_918338</name>
</gene>
<dbReference type="EMBL" id="JANVFT010000026">
    <property type="protein sequence ID" value="KAJ4496774.1"/>
    <property type="molecule type" value="Genomic_DNA"/>
</dbReference>
<protein>
    <submittedName>
        <fullName evidence="1">Uncharacterized protein</fullName>
    </submittedName>
</protein>
<evidence type="ECO:0000313" key="2">
    <source>
        <dbReference type="Proteomes" id="UP001150217"/>
    </source>
</evidence>